<evidence type="ECO:0000256" key="1">
    <source>
        <dbReference type="SAM" id="MobiDB-lite"/>
    </source>
</evidence>
<sequence length="75" mass="7540">MELTWTPAPQHEADRIGATGAPLTDYMLHPPQAPGAQVGAPPALWPGCAASAPDPATEQAACGALEALITAALDP</sequence>
<name>A0A7Z0HYS1_9RHOB</name>
<accession>A0A7Z0HYS1</accession>
<proteinExistence type="predicted"/>
<dbReference type="RefSeq" id="WP_179905486.1">
    <property type="nucleotide sequence ID" value="NZ_JACBXS010000011.1"/>
</dbReference>
<comment type="caution">
    <text evidence="2">The sequence shown here is derived from an EMBL/GenBank/DDBJ whole genome shotgun (WGS) entry which is preliminary data.</text>
</comment>
<dbReference type="Proteomes" id="UP000529417">
    <property type="component" value="Unassembled WGS sequence"/>
</dbReference>
<protein>
    <submittedName>
        <fullName evidence="2">Uncharacterized protein</fullName>
    </submittedName>
</protein>
<evidence type="ECO:0000313" key="2">
    <source>
        <dbReference type="EMBL" id="NYS24783.1"/>
    </source>
</evidence>
<organism evidence="2 3">
    <name type="scientific">Rhabdonatronobacter sediminivivens</name>
    <dbReference type="NCBI Taxonomy" id="2743469"/>
    <lineage>
        <taxon>Bacteria</taxon>
        <taxon>Pseudomonadati</taxon>
        <taxon>Pseudomonadota</taxon>
        <taxon>Alphaproteobacteria</taxon>
        <taxon>Rhodobacterales</taxon>
        <taxon>Paracoccaceae</taxon>
        <taxon>Rhabdonatronobacter</taxon>
    </lineage>
</organism>
<reference evidence="2 3" key="1">
    <citation type="journal article" date="2000" name="Arch. Microbiol.">
        <title>Rhodobaca bogoriensis gen. nov. and sp. nov., an alkaliphilic purple nonsulfur bacterium from African Rift Valley soda lakes.</title>
        <authorList>
            <person name="Milford A.D."/>
            <person name="Achenbach L.A."/>
            <person name="Jung D.O."/>
            <person name="Madigan M.T."/>
        </authorList>
    </citation>
    <scope>NUCLEOTIDE SEQUENCE [LARGE SCALE GENOMIC DNA]</scope>
    <source>
        <strain evidence="2 3">2376</strain>
    </source>
</reference>
<dbReference type="AlphaFoldDB" id="A0A7Z0HYS1"/>
<gene>
    <name evidence="2" type="ORF">HUK65_07230</name>
</gene>
<feature type="region of interest" description="Disordered" evidence="1">
    <location>
        <begin position="1"/>
        <end position="25"/>
    </location>
</feature>
<dbReference type="EMBL" id="JACBXS010000011">
    <property type="protein sequence ID" value="NYS24783.1"/>
    <property type="molecule type" value="Genomic_DNA"/>
</dbReference>
<evidence type="ECO:0000313" key="3">
    <source>
        <dbReference type="Proteomes" id="UP000529417"/>
    </source>
</evidence>
<keyword evidence="3" id="KW-1185">Reference proteome</keyword>